<dbReference type="InterPro" id="IPR036013">
    <property type="entry name" value="Band_7/SPFH_dom_sf"/>
</dbReference>
<evidence type="ECO:0000256" key="1">
    <source>
        <dbReference type="ARBA" id="ARBA00008164"/>
    </source>
</evidence>
<dbReference type="Proteomes" id="UP000432464">
    <property type="component" value="Unassembled WGS sequence"/>
</dbReference>
<sequence length="225" mass="24551">MFMTTMFTKTYVTVMDWQRTLLYRDGVLAEVLEPGRHRYDDKRCTLVTVDMRPRMLHVGGQELLTADGLTLRVSFAADWVVTDPVAFTTGAQNAEVVLYGAVQEVARDLVAARTLDELIADRAVLGSGKEAVAAAVDPLGIRVEAVRAKDLMLPGELRKAALETVLARERGRAELERARAEAAALRSLANTAKLLTDNPVLLRLRALQVAATPGAKVVLDSRVAE</sequence>
<dbReference type="PANTHER" id="PTHR10264:SF83">
    <property type="entry name" value="BLL5629 PROTEIN"/>
    <property type="match status" value="1"/>
</dbReference>
<dbReference type="PANTHER" id="PTHR10264">
    <property type="entry name" value="BAND 7 PROTEIN-RELATED"/>
    <property type="match status" value="1"/>
</dbReference>
<dbReference type="AlphaFoldDB" id="A0A6I3KYI9"/>
<dbReference type="SUPFAM" id="SSF117892">
    <property type="entry name" value="Band 7/SPFH domain"/>
    <property type="match status" value="1"/>
</dbReference>
<feature type="domain" description="Band 7" evidence="3">
    <location>
        <begin position="9"/>
        <end position="165"/>
    </location>
</feature>
<keyword evidence="2" id="KW-0175">Coiled coil</keyword>
<evidence type="ECO:0000313" key="4">
    <source>
        <dbReference type="EMBL" id="MTE12619.1"/>
    </source>
</evidence>
<keyword evidence="5" id="KW-1185">Reference proteome</keyword>
<evidence type="ECO:0000256" key="2">
    <source>
        <dbReference type="SAM" id="Coils"/>
    </source>
</evidence>
<dbReference type="Gene3D" id="3.30.479.30">
    <property type="entry name" value="Band 7 domain"/>
    <property type="match status" value="1"/>
</dbReference>
<reference evidence="4 5" key="1">
    <citation type="submission" date="2019-11" db="EMBL/GenBank/DDBJ databases">
        <title>Nocardia sp. nov. CT2-14 isolated from soil.</title>
        <authorList>
            <person name="Kanchanasin P."/>
            <person name="Tanasupawat S."/>
            <person name="Yuki M."/>
            <person name="Kudo T."/>
        </authorList>
    </citation>
    <scope>NUCLEOTIDE SEQUENCE [LARGE SCALE GENOMIC DNA]</scope>
    <source>
        <strain evidence="4 5">CT2-14</strain>
    </source>
</reference>
<dbReference type="CDD" id="cd13438">
    <property type="entry name" value="SPFH_eoslipins_u2"/>
    <property type="match status" value="1"/>
</dbReference>
<dbReference type="InterPro" id="IPR001972">
    <property type="entry name" value="Stomatin_HflK_fam"/>
</dbReference>
<protein>
    <recommendedName>
        <fullName evidence="3">Band 7 domain-containing protein</fullName>
    </recommendedName>
</protein>
<evidence type="ECO:0000313" key="5">
    <source>
        <dbReference type="Proteomes" id="UP000432464"/>
    </source>
</evidence>
<dbReference type="GO" id="GO:0005886">
    <property type="term" value="C:plasma membrane"/>
    <property type="evidence" value="ECO:0007669"/>
    <property type="project" value="InterPro"/>
</dbReference>
<evidence type="ECO:0000259" key="3">
    <source>
        <dbReference type="SMART" id="SM00244"/>
    </source>
</evidence>
<dbReference type="Pfam" id="PF01145">
    <property type="entry name" value="Band_7"/>
    <property type="match status" value="1"/>
</dbReference>
<name>A0A6I3KYI9_9NOCA</name>
<proteinExistence type="inferred from homology"/>
<dbReference type="EMBL" id="WMBB01000003">
    <property type="protein sequence ID" value="MTE12619.1"/>
    <property type="molecule type" value="Genomic_DNA"/>
</dbReference>
<gene>
    <name evidence="4" type="ORF">GLP40_07495</name>
</gene>
<dbReference type="PRINTS" id="PR00721">
    <property type="entry name" value="STOMATIN"/>
</dbReference>
<dbReference type="InterPro" id="IPR043202">
    <property type="entry name" value="Band-7_stomatin-like"/>
</dbReference>
<comment type="caution">
    <text evidence="4">The sequence shown here is derived from an EMBL/GenBank/DDBJ whole genome shotgun (WGS) entry which is preliminary data.</text>
</comment>
<dbReference type="SMART" id="SM00244">
    <property type="entry name" value="PHB"/>
    <property type="match status" value="1"/>
</dbReference>
<accession>A0A6I3KYI9</accession>
<dbReference type="InterPro" id="IPR001107">
    <property type="entry name" value="Band_7"/>
</dbReference>
<organism evidence="4 5">
    <name type="scientific">Nocardia aurantiaca</name>
    <dbReference type="NCBI Taxonomy" id="2675850"/>
    <lineage>
        <taxon>Bacteria</taxon>
        <taxon>Bacillati</taxon>
        <taxon>Actinomycetota</taxon>
        <taxon>Actinomycetes</taxon>
        <taxon>Mycobacteriales</taxon>
        <taxon>Nocardiaceae</taxon>
        <taxon>Nocardia</taxon>
    </lineage>
</organism>
<dbReference type="RefSeq" id="WP_154787107.1">
    <property type="nucleotide sequence ID" value="NZ_WMBB01000003.1"/>
</dbReference>
<comment type="similarity">
    <text evidence="1">Belongs to the band 7/mec-2 family.</text>
</comment>
<feature type="coiled-coil region" evidence="2">
    <location>
        <begin position="168"/>
        <end position="195"/>
    </location>
</feature>